<reference evidence="2" key="1">
    <citation type="journal article" date="2023" name="Hortic. Res.">
        <title>A chromosome-level phased genome enabling allele-level studies in sweet orange: a case study on citrus Huanglongbing tolerance.</title>
        <authorList>
            <person name="Wu B."/>
            <person name="Yu Q."/>
            <person name="Deng Z."/>
            <person name="Duan Y."/>
            <person name="Luo F."/>
            <person name="Gmitter F. Jr."/>
        </authorList>
    </citation>
    <scope>NUCLEOTIDE SEQUENCE [LARGE SCALE GENOMIC DNA]</scope>
    <source>
        <strain evidence="2">cv. Valencia</strain>
    </source>
</reference>
<evidence type="ECO:0000313" key="2">
    <source>
        <dbReference type="Proteomes" id="UP000829398"/>
    </source>
</evidence>
<sequence>MGQCQLLCLFGLLLTTIGGSDGGGGGGNNVTYDGRSLIINGHRKILFSGSIHYPRSTPQMWPRLIAKAKEGGLDVVQTLVFWNLHEPQPGQFDFSGRRDLVRFIKEVQAQGLYVCLRIGPFIEGEWGYGGLPFWLHDVPGIVFRSDNEPFKFHMKRYATMIVNMMKSARLYASQGGPIILSQIENEYGMVEHSFLEKGPPYVRWAAKLAVDLQTGVPWVMCKQDDAPDPVINACNGRQCGETFAGPNSPDKPAIWTENWTSFYQVYGDEARIRSAEDIAYHVALFIVKMKGSYVNYYMYHGGTNFGRTASAYVLTGYYDQAPLDEYGLLRQPKWGHLKELHSAVKLCLKPMLSGVLVSMNFSKLQEAFIFQGSSECAAFLVNKDKRNNATVYFSNLMYELPPLSISILPDCKTVAFNTAKVSTQYGTRSMEQRQKLDSVEQWEEYKEAIPTYDETSLRANFLLEQMNTTKDASDYLWYNFRFKHDPSNSESVLKVSSLGHVLLAFINGEFVGAYLERRVAGLRNVSIQGAKELKDFSSFSWGYQVGLLGEKLQIFTDYGSRIVPWSRYGSSTHQPLTWYKTVFDAPTGSDPVAINLISMGKGEAWVNGQSIGRYWVSFLTPQGTPSQSWYHIPRSFLKPTGNLLVLLEEENGYPPGISIDTVSVTTLCGHVSDSHLPPVISWRSQNQRTLKTHKRIPGRRPKVQIRCPSGRKISKILFASYGNPNGNCENYAIGSCHSSNSRAIVEKACLGKRSCTVPVWTEKFYGDPCPGIPKALLVDAQCT</sequence>
<evidence type="ECO:0000313" key="1">
    <source>
        <dbReference type="EMBL" id="KAH9757089.1"/>
    </source>
</evidence>
<accession>A0ACB8KRN1</accession>
<protein>
    <submittedName>
        <fullName evidence="1">Beta-galactosidase 16</fullName>
    </submittedName>
</protein>
<dbReference type="EMBL" id="CM039174">
    <property type="protein sequence ID" value="KAH9757089.1"/>
    <property type="molecule type" value="Genomic_DNA"/>
</dbReference>
<organism evidence="1 2">
    <name type="scientific">Citrus sinensis</name>
    <name type="common">Sweet orange</name>
    <name type="synonym">Citrus aurantium var. sinensis</name>
    <dbReference type="NCBI Taxonomy" id="2711"/>
    <lineage>
        <taxon>Eukaryota</taxon>
        <taxon>Viridiplantae</taxon>
        <taxon>Streptophyta</taxon>
        <taxon>Embryophyta</taxon>
        <taxon>Tracheophyta</taxon>
        <taxon>Spermatophyta</taxon>
        <taxon>Magnoliopsida</taxon>
        <taxon>eudicotyledons</taxon>
        <taxon>Gunneridae</taxon>
        <taxon>Pentapetalae</taxon>
        <taxon>rosids</taxon>
        <taxon>malvids</taxon>
        <taxon>Sapindales</taxon>
        <taxon>Rutaceae</taxon>
        <taxon>Aurantioideae</taxon>
        <taxon>Citrus</taxon>
    </lineage>
</organism>
<keyword evidence="2" id="KW-1185">Reference proteome</keyword>
<gene>
    <name evidence="1" type="ORF">KPL71_016286</name>
</gene>
<proteinExistence type="predicted"/>
<name>A0ACB8KRN1_CITSI</name>
<comment type="caution">
    <text evidence="1">The sequence shown here is derived from an EMBL/GenBank/DDBJ whole genome shotgun (WGS) entry which is preliminary data.</text>
</comment>
<dbReference type="Proteomes" id="UP000829398">
    <property type="component" value="Chromosome 5"/>
</dbReference>